<dbReference type="AlphaFoldDB" id="A0A1F4UL01"/>
<evidence type="ECO:0000256" key="1">
    <source>
        <dbReference type="SAM" id="Phobius"/>
    </source>
</evidence>
<name>A0A1F4UL01_UNCKA</name>
<keyword evidence="1" id="KW-0812">Transmembrane</keyword>
<feature type="transmembrane region" description="Helical" evidence="1">
    <location>
        <begin position="26"/>
        <end position="47"/>
    </location>
</feature>
<dbReference type="EMBL" id="MEUV01000026">
    <property type="protein sequence ID" value="OGC45586.1"/>
    <property type="molecule type" value="Genomic_DNA"/>
</dbReference>
<evidence type="ECO:0000313" key="3">
    <source>
        <dbReference type="Proteomes" id="UP000178615"/>
    </source>
</evidence>
<sequence>MSLPTNKTIFILKNKEFNMDTISTNIMYYAVMFFAAALVVIAFIRLIKDLREDAPIGKALLALAGVILGAALVIWASRDFKGNQVLVDIVGNWIIDFFTVPHGG</sequence>
<organism evidence="2 3">
    <name type="scientific">candidate division WWE3 bacterium RBG_19FT_COMBO_34_6</name>
    <dbReference type="NCBI Taxonomy" id="1802612"/>
    <lineage>
        <taxon>Bacteria</taxon>
        <taxon>Katanobacteria</taxon>
    </lineage>
</organism>
<dbReference type="Proteomes" id="UP000178615">
    <property type="component" value="Unassembled WGS sequence"/>
</dbReference>
<keyword evidence="1" id="KW-1133">Transmembrane helix</keyword>
<keyword evidence="1" id="KW-0472">Membrane</keyword>
<gene>
    <name evidence="2" type="ORF">A2V49_03760</name>
</gene>
<reference evidence="2 3" key="1">
    <citation type="journal article" date="2016" name="Nat. Commun.">
        <title>Thousands of microbial genomes shed light on interconnected biogeochemical processes in an aquifer system.</title>
        <authorList>
            <person name="Anantharaman K."/>
            <person name="Brown C.T."/>
            <person name="Hug L.A."/>
            <person name="Sharon I."/>
            <person name="Castelle C.J."/>
            <person name="Probst A.J."/>
            <person name="Thomas B.C."/>
            <person name="Singh A."/>
            <person name="Wilkins M.J."/>
            <person name="Karaoz U."/>
            <person name="Brodie E.L."/>
            <person name="Williams K.H."/>
            <person name="Hubbard S.S."/>
            <person name="Banfield J.F."/>
        </authorList>
    </citation>
    <scope>NUCLEOTIDE SEQUENCE [LARGE SCALE GENOMIC DNA]</scope>
</reference>
<proteinExistence type="predicted"/>
<comment type="caution">
    <text evidence="2">The sequence shown here is derived from an EMBL/GenBank/DDBJ whole genome shotgun (WGS) entry which is preliminary data.</text>
</comment>
<accession>A0A1F4UL01</accession>
<feature type="transmembrane region" description="Helical" evidence="1">
    <location>
        <begin position="59"/>
        <end position="77"/>
    </location>
</feature>
<evidence type="ECO:0000313" key="2">
    <source>
        <dbReference type="EMBL" id="OGC45586.1"/>
    </source>
</evidence>
<protein>
    <submittedName>
        <fullName evidence="2">Uncharacterized protein</fullName>
    </submittedName>
</protein>